<evidence type="ECO:0000256" key="2">
    <source>
        <dbReference type="SAM" id="SignalP"/>
    </source>
</evidence>
<sequence length="449" mass="50689">MYKYLILALLGFHSISAQNTPKKKANNQKTDLKIVTLDPGHFHAALVQKTDLKGVSPEVYVYAPKGAELEQHLARINAYNSRSENPTHWHENVYEGLDYFEKMISEKKGDVVVMSGNNAKKTASILATVKAGMNVLADKPMCIDAKGYEQLKEAFKVAKQNNVLLYDIMTERSEITTVLQKELSQMPEIFGKLQEGTLEKPAIVKESVHHFYKFVSGAPLIRPSWFMDTKQQGEGIVDVTTHLVDLVQWAAFPETALQIQDAKLLKAKRWATNMTLDQFSTITGEKAFPAYMKNNLSDPNTLQIFANGEIDYTLKGHHAKVRVIWNYSTDKGGDTHYSIIRGTKSEIEITQTDALPQLSINSKNLSEADVKKAIETLSKTYEGLGYTKTESGYLINIPAKFRTGHESHFGEVMERFLHYYDANKLPAWEVPNMLLKYYITTQALELAKK</sequence>
<feature type="signal peptide" evidence="2">
    <location>
        <begin position="1"/>
        <end position="19"/>
    </location>
</feature>
<evidence type="ECO:0000259" key="3">
    <source>
        <dbReference type="Pfam" id="PF01408"/>
    </source>
</evidence>
<reference evidence="6" key="1">
    <citation type="journal article" date="2019" name="Int. J. Syst. Evol. Microbiol.">
        <title>The Global Catalogue of Microorganisms (GCM) 10K type strain sequencing project: providing services to taxonomists for standard genome sequencing and annotation.</title>
        <authorList>
            <consortium name="The Broad Institute Genomics Platform"/>
            <consortium name="The Broad Institute Genome Sequencing Center for Infectious Disease"/>
            <person name="Wu L."/>
            <person name="Ma J."/>
        </authorList>
    </citation>
    <scope>NUCLEOTIDE SEQUENCE [LARGE SCALE GENOMIC DNA]</scope>
    <source>
        <strain evidence="6">CECT 7956</strain>
    </source>
</reference>
<evidence type="ECO:0000256" key="1">
    <source>
        <dbReference type="ARBA" id="ARBA00023002"/>
    </source>
</evidence>
<dbReference type="InterPro" id="IPR032459">
    <property type="entry name" value="Oxidoreduct_C"/>
</dbReference>
<accession>A0ABV7YYX3</accession>
<dbReference type="PANTHER" id="PTHR43818">
    <property type="entry name" value="BCDNA.GH03377"/>
    <property type="match status" value="1"/>
</dbReference>
<dbReference type="Gene3D" id="3.40.50.720">
    <property type="entry name" value="NAD(P)-binding Rossmann-like Domain"/>
    <property type="match status" value="1"/>
</dbReference>
<dbReference type="InterPro" id="IPR050463">
    <property type="entry name" value="Gfo/Idh/MocA_oxidrdct_glycsds"/>
</dbReference>
<organism evidence="5 6">
    <name type="scientific">Lacihabitans lacunae</name>
    <dbReference type="NCBI Taxonomy" id="1028214"/>
    <lineage>
        <taxon>Bacteria</taxon>
        <taxon>Pseudomonadati</taxon>
        <taxon>Bacteroidota</taxon>
        <taxon>Cytophagia</taxon>
        <taxon>Cytophagales</taxon>
        <taxon>Leadbetterellaceae</taxon>
        <taxon>Lacihabitans</taxon>
    </lineage>
</organism>
<dbReference type="PANTHER" id="PTHR43818:SF11">
    <property type="entry name" value="BCDNA.GH03377"/>
    <property type="match status" value="1"/>
</dbReference>
<keyword evidence="2" id="KW-0732">Signal</keyword>
<dbReference type="Proteomes" id="UP001595616">
    <property type="component" value="Unassembled WGS sequence"/>
</dbReference>
<keyword evidence="6" id="KW-1185">Reference proteome</keyword>
<evidence type="ECO:0000259" key="4">
    <source>
        <dbReference type="Pfam" id="PF16490"/>
    </source>
</evidence>
<dbReference type="RefSeq" id="WP_379839239.1">
    <property type="nucleotide sequence ID" value="NZ_JBHRYQ010000001.1"/>
</dbReference>
<keyword evidence="1" id="KW-0560">Oxidoreductase</keyword>
<evidence type="ECO:0000313" key="5">
    <source>
        <dbReference type="EMBL" id="MFC3812369.1"/>
    </source>
</evidence>
<dbReference type="SUPFAM" id="SSF51735">
    <property type="entry name" value="NAD(P)-binding Rossmann-fold domains"/>
    <property type="match status" value="1"/>
</dbReference>
<dbReference type="EMBL" id="JBHRYQ010000001">
    <property type="protein sequence ID" value="MFC3812369.1"/>
    <property type="molecule type" value="Genomic_DNA"/>
</dbReference>
<name>A0ABV7YYX3_9BACT</name>
<dbReference type="Pfam" id="PF01408">
    <property type="entry name" value="GFO_IDH_MocA"/>
    <property type="match status" value="1"/>
</dbReference>
<feature type="domain" description="Gfo/Idh/MocA-like oxidoreductase N-terminal" evidence="3">
    <location>
        <begin position="88"/>
        <end position="164"/>
    </location>
</feature>
<feature type="domain" description="Putative oxidoreductase C-terminal" evidence="4">
    <location>
        <begin position="179"/>
        <end position="448"/>
    </location>
</feature>
<dbReference type="InterPro" id="IPR036291">
    <property type="entry name" value="NAD(P)-bd_dom_sf"/>
</dbReference>
<dbReference type="Pfam" id="PF16490">
    <property type="entry name" value="Oxidoreduct_C"/>
    <property type="match status" value="1"/>
</dbReference>
<dbReference type="InterPro" id="IPR000683">
    <property type="entry name" value="Gfo/Idh/MocA-like_OxRdtase_N"/>
</dbReference>
<protein>
    <submittedName>
        <fullName evidence="5">Oxidoreductase C-terminal domain-containing protein</fullName>
    </submittedName>
</protein>
<feature type="chain" id="PRO_5045219667" evidence="2">
    <location>
        <begin position="20"/>
        <end position="449"/>
    </location>
</feature>
<comment type="caution">
    <text evidence="5">The sequence shown here is derived from an EMBL/GenBank/DDBJ whole genome shotgun (WGS) entry which is preliminary data.</text>
</comment>
<gene>
    <name evidence="5" type="ORF">ACFOOI_17040</name>
</gene>
<evidence type="ECO:0000313" key="6">
    <source>
        <dbReference type="Proteomes" id="UP001595616"/>
    </source>
</evidence>
<proteinExistence type="predicted"/>